<name>A0ABQ2Y862_9ACTN</name>
<accession>A0ABQ2Y862</accession>
<dbReference type="EMBL" id="BMUT01000003">
    <property type="protein sequence ID" value="GGX74276.1"/>
    <property type="molecule type" value="Genomic_DNA"/>
</dbReference>
<dbReference type="InterPro" id="IPR034505">
    <property type="entry name" value="Coproporphyrinogen-III_oxidase"/>
</dbReference>
<dbReference type="InterPro" id="IPR006638">
    <property type="entry name" value="Elp3/MiaA/NifB-like_rSAM"/>
</dbReference>
<dbReference type="PROSITE" id="PS51918">
    <property type="entry name" value="RADICAL_SAM"/>
    <property type="match status" value="1"/>
</dbReference>
<dbReference type="SFLD" id="SFLDG01065">
    <property type="entry name" value="anaerobic_coproporphyrinogen-I"/>
    <property type="match status" value="1"/>
</dbReference>
<reference evidence="4" key="1">
    <citation type="journal article" date="2019" name="Int. J. Syst. Evol. Microbiol.">
        <title>The Global Catalogue of Microorganisms (GCM) 10K type strain sequencing project: providing services to taxonomists for standard genome sequencing and annotation.</title>
        <authorList>
            <consortium name="The Broad Institute Genomics Platform"/>
            <consortium name="The Broad Institute Genome Sequencing Center for Infectious Disease"/>
            <person name="Wu L."/>
            <person name="Ma J."/>
        </authorList>
    </citation>
    <scope>NUCLEOTIDE SEQUENCE [LARGE SCALE GENOMIC DNA]</scope>
    <source>
        <strain evidence="4">JCM 4586</strain>
    </source>
</reference>
<dbReference type="SUPFAM" id="SSF102114">
    <property type="entry name" value="Radical SAM enzymes"/>
    <property type="match status" value="1"/>
</dbReference>
<organism evidence="3 4">
    <name type="scientific">Streptomyces hiroshimensis</name>
    <dbReference type="NCBI Taxonomy" id="66424"/>
    <lineage>
        <taxon>Bacteria</taxon>
        <taxon>Bacillati</taxon>
        <taxon>Actinomycetota</taxon>
        <taxon>Actinomycetes</taxon>
        <taxon>Kitasatosporales</taxon>
        <taxon>Streptomycetaceae</taxon>
        <taxon>Streptomyces</taxon>
    </lineage>
</organism>
<dbReference type="Proteomes" id="UP000659223">
    <property type="component" value="Unassembled WGS sequence"/>
</dbReference>
<dbReference type="RefSeq" id="WP_190021233.1">
    <property type="nucleotide sequence ID" value="NZ_BMUT01000003.1"/>
</dbReference>
<dbReference type="SMART" id="SM00729">
    <property type="entry name" value="Elp3"/>
    <property type="match status" value="1"/>
</dbReference>
<comment type="caution">
    <text evidence="3">The sequence shown here is derived from an EMBL/GenBank/DDBJ whole genome shotgun (WGS) entry which is preliminary data.</text>
</comment>
<proteinExistence type="predicted"/>
<dbReference type="PANTHER" id="PTHR13932:SF5">
    <property type="entry name" value="RADICAL S-ADENOSYL METHIONINE DOMAIN-CONTAINING PROTEIN 1, MITOCHONDRIAL"/>
    <property type="match status" value="1"/>
</dbReference>
<dbReference type="Gene3D" id="3.30.750.200">
    <property type="match status" value="1"/>
</dbReference>
<evidence type="ECO:0000259" key="2">
    <source>
        <dbReference type="PROSITE" id="PS51918"/>
    </source>
</evidence>
<dbReference type="InterPro" id="IPR058240">
    <property type="entry name" value="rSAM_sf"/>
</dbReference>
<dbReference type="SFLD" id="SFLDS00029">
    <property type="entry name" value="Radical_SAM"/>
    <property type="match status" value="1"/>
</dbReference>
<protein>
    <recommendedName>
        <fullName evidence="1">Heme chaperone HemW</fullName>
    </recommendedName>
</protein>
<sequence>MGTHADRPLLVYVHIPFCSSKCHFCDWVTEIPTSELLLKEHDTARARYVDALCRQIRQTGRELTAAGYRPAIHYWGGGTASILGETEIMRIGEALHSVLDLSDLREATIECSPETVSPAKLKAFREIGFFRMSSGVQSFDDDRLRRLGRAHRADGARRVFQLAAEAGFRDLNIDLMCGFPEEELAEVERTVRTALELPVTHVSYYPFRPAYGTVMRKQLRRGDHVILRDEQKQAYRLGAGLLEEHGHPEYAFSHFGRRRCHSDLAYFRLEMDWVGFGAGAASLLGGEYVASPRGRLAAFNRDPFAGAERDPVASASVAPRLMYQSLTTFEGALVRNWEERAGRPFDQITAIPAVRSLLRFLETAGGLRRDADGLRMPRERIADAFIDLQFASAPDEGKRARGAAAVYG</sequence>
<dbReference type="InterPro" id="IPR007197">
    <property type="entry name" value="rSAM"/>
</dbReference>
<dbReference type="SFLD" id="SFLDG01082">
    <property type="entry name" value="B12-binding_domain_containing"/>
    <property type="match status" value="1"/>
</dbReference>
<dbReference type="PANTHER" id="PTHR13932">
    <property type="entry name" value="COPROPORPHYRINIGEN III OXIDASE"/>
    <property type="match status" value="1"/>
</dbReference>
<dbReference type="Pfam" id="PF04055">
    <property type="entry name" value="Radical_SAM"/>
    <property type="match status" value="1"/>
</dbReference>
<evidence type="ECO:0000313" key="4">
    <source>
        <dbReference type="Proteomes" id="UP000659223"/>
    </source>
</evidence>
<keyword evidence="4" id="KW-1185">Reference proteome</keyword>
<gene>
    <name evidence="3" type="ORF">GCM10010324_19520</name>
</gene>
<dbReference type="SFLD" id="SFLDG01122">
    <property type="entry name" value="methyltransferase_(class_C)"/>
    <property type="match status" value="1"/>
</dbReference>
<evidence type="ECO:0000256" key="1">
    <source>
        <dbReference type="ARBA" id="ARBA00017228"/>
    </source>
</evidence>
<feature type="domain" description="Radical SAM core" evidence="2">
    <location>
        <begin position="3"/>
        <end position="248"/>
    </location>
</feature>
<evidence type="ECO:0000313" key="3">
    <source>
        <dbReference type="EMBL" id="GGX74276.1"/>
    </source>
</evidence>